<name>A0ABQ2CZD4_9DEIO</name>
<comment type="caution">
    <text evidence="1">The sequence shown here is derived from an EMBL/GenBank/DDBJ whole genome shotgun (WGS) entry which is preliminary data.</text>
</comment>
<sequence>MLQKTSGSTLIIVLLISLIIMGTLMATVSSTVVTARTGSATERLAYNSLLGAEAGINSFAARIQLSKYTGQISDIDCWVQGSRAPGNSSAGTCPYTAKLSSYTLGTNSVAVSVVDYNASASSITVRSVGTSTATASNSKTVLQDFQVTKPPTTNLAIPAALTSYPSIQLTGGGALLGAPYASSGSGSQTTYSTTLNAANNGVLTNFSTLTAAFNSGSSNVLTVNSADASYFAANSYIRVGGKYFKVTSKSGSTLTVSQLTAQGSGNANVASGGAVDLIQFAARGAATNVTSTTARIPISDPTGFYVNDVVYMTIGGVVYRAQVTGSGYTSSADLNSGYLDVKYTATSVGNTLGTALTQTAAANLLEGTGISRYVPGASSAFGISAANNTSLFPSSAANNSNILSGENLFRQTFSGKSKQDVYNLSKIYSTVPTSLVPTEITWVGPTGNYATTSSSISLNNGYLCGDGILIITGSLTLNGTCNAGFTGLLYIMGDLSNQGQATIKGAVVVEGQVNTGGTKAAGGMNITYDSSIFLKRGQLLATVSVIPITATWRQK</sequence>
<gene>
    <name evidence="1" type="ORF">GCM10008938_22330</name>
</gene>
<proteinExistence type="predicted"/>
<organism evidence="1 2">
    <name type="scientific">Deinococcus roseus</name>
    <dbReference type="NCBI Taxonomy" id="392414"/>
    <lineage>
        <taxon>Bacteria</taxon>
        <taxon>Thermotogati</taxon>
        <taxon>Deinococcota</taxon>
        <taxon>Deinococci</taxon>
        <taxon>Deinococcales</taxon>
        <taxon>Deinococcaceae</taxon>
        <taxon>Deinococcus</taxon>
    </lineage>
</organism>
<dbReference type="EMBL" id="BMOD01000007">
    <property type="protein sequence ID" value="GGJ35746.1"/>
    <property type="molecule type" value="Genomic_DNA"/>
</dbReference>
<reference evidence="2" key="1">
    <citation type="journal article" date="2019" name="Int. J. Syst. Evol. Microbiol.">
        <title>The Global Catalogue of Microorganisms (GCM) 10K type strain sequencing project: providing services to taxonomists for standard genome sequencing and annotation.</title>
        <authorList>
            <consortium name="The Broad Institute Genomics Platform"/>
            <consortium name="The Broad Institute Genome Sequencing Center for Infectious Disease"/>
            <person name="Wu L."/>
            <person name="Ma J."/>
        </authorList>
    </citation>
    <scope>NUCLEOTIDE SEQUENCE [LARGE SCALE GENOMIC DNA]</scope>
    <source>
        <strain evidence="2">JCM 14370</strain>
    </source>
</reference>
<protein>
    <recommendedName>
        <fullName evidence="3">Type 4 fimbrial biogenesis protein PilX N-terminal domain-containing protein</fullName>
    </recommendedName>
</protein>
<keyword evidence="2" id="KW-1185">Reference proteome</keyword>
<evidence type="ECO:0008006" key="3">
    <source>
        <dbReference type="Google" id="ProtNLM"/>
    </source>
</evidence>
<evidence type="ECO:0000313" key="2">
    <source>
        <dbReference type="Proteomes" id="UP000632222"/>
    </source>
</evidence>
<dbReference type="RefSeq" id="WP_189002772.1">
    <property type="nucleotide sequence ID" value="NZ_BMOD01000007.1"/>
</dbReference>
<accession>A0ABQ2CZD4</accession>
<evidence type="ECO:0000313" key="1">
    <source>
        <dbReference type="EMBL" id="GGJ35746.1"/>
    </source>
</evidence>
<dbReference type="Proteomes" id="UP000632222">
    <property type="component" value="Unassembled WGS sequence"/>
</dbReference>